<dbReference type="PROSITE" id="PS50011">
    <property type="entry name" value="PROTEIN_KINASE_DOM"/>
    <property type="match status" value="1"/>
</dbReference>
<evidence type="ECO:0000256" key="2">
    <source>
        <dbReference type="ARBA" id="ARBA00022527"/>
    </source>
</evidence>
<protein>
    <recommendedName>
        <fullName evidence="1 10">Mitogen-activated protein kinase</fullName>
        <ecNumber evidence="1 10">2.7.11.24</ecNumber>
    </recommendedName>
</protein>
<dbReference type="FunFam" id="3.30.200.20:FF:000166">
    <property type="entry name" value="Mitogen-activated protein kinase"/>
    <property type="match status" value="1"/>
</dbReference>
<dbReference type="InterPro" id="IPR008271">
    <property type="entry name" value="Ser/Thr_kinase_AS"/>
</dbReference>
<feature type="region of interest" description="Disordered" evidence="12">
    <location>
        <begin position="756"/>
        <end position="783"/>
    </location>
</feature>
<gene>
    <name evidence="14" type="primary">YPC2</name>
</gene>
<dbReference type="InterPro" id="IPR017441">
    <property type="entry name" value="Protein_kinase_ATP_BS"/>
</dbReference>
<dbReference type="InterPro" id="IPR003527">
    <property type="entry name" value="MAP_kinase_CS"/>
</dbReference>
<evidence type="ECO:0000256" key="9">
    <source>
        <dbReference type="PROSITE-ProRule" id="PRU10141"/>
    </source>
</evidence>
<dbReference type="KEGG" id="ccat:101448623"/>
<dbReference type="FunFam" id="1.10.510.10:FF:000238">
    <property type="entry name" value="Mitogen-activated protein kinase"/>
    <property type="match status" value="1"/>
</dbReference>
<keyword evidence="3 10" id="KW-0808">Transferase</keyword>
<keyword evidence="10" id="KW-0460">Magnesium</keyword>
<dbReference type="PROSITE" id="PS00107">
    <property type="entry name" value="PROTEIN_KINASE_ATP"/>
    <property type="match status" value="1"/>
</dbReference>
<feature type="binding site" evidence="9">
    <location>
        <position position="55"/>
    </location>
    <ligand>
        <name>ATP</name>
        <dbReference type="ChEBI" id="CHEBI:30616"/>
    </ligand>
</feature>
<dbReference type="PANTHER" id="PTHR24055">
    <property type="entry name" value="MITOGEN-ACTIVATED PROTEIN KINASE"/>
    <property type="match status" value="1"/>
</dbReference>
<evidence type="ECO:0000256" key="11">
    <source>
        <dbReference type="SAM" id="Coils"/>
    </source>
</evidence>
<keyword evidence="5 10" id="KW-0418">Kinase</keyword>
<dbReference type="Gene3D" id="3.30.200.20">
    <property type="entry name" value="Phosphorylase Kinase, domain 1"/>
    <property type="match status" value="1"/>
</dbReference>
<feature type="compositionally biased region" description="Polar residues" evidence="12">
    <location>
        <begin position="376"/>
        <end position="387"/>
    </location>
</feature>
<evidence type="ECO:0000256" key="10">
    <source>
        <dbReference type="RuleBase" id="RU361165"/>
    </source>
</evidence>
<dbReference type="OrthoDB" id="192887at2759"/>
<dbReference type="GO" id="GO:0036064">
    <property type="term" value="C:ciliary basal body"/>
    <property type="evidence" value="ECO:0007669"/>
    <property type="project" value="UniProtKB-ARBA"/>
</dbReference>
<feature type="compositionally biased region" description="Basic and acidic residues" evidence="12">
    <location>
        <begin position="388"/>
        <end position="403"/>
    </location>
</feature>
<comment type="catalytic activity">
    <reaction evidence="7 10">
        <text>L-threonyl-[protein] + ATP = O-phospho-L-threonyl-[protein] + ADP + H(+)</text>
        <dbReference type="Rhea" id="RHEA:46608"/>
        <dbReference type="Rhea" id="RHEA-COMP:11060"/>
        <dbReference type="Rhea" id="RHEA-COMP:11605"/>
        <dbReference type="ChEBI" id="CHEBI:15378"/>
        <dbReference type="ChEBI" id="CHEBI:30013"/>
        <dbReference type="ChEBI" id="CHEBI:30616"/>
        <dbReference type="ChEBI" id="CHEBI:61977"/>
        <dbReference type="ChEBI" id="CHEBI:456216"/>
        <dbReference type="EC" id="2.7.11.24"/>
    </reaction>
</comment>
<dbReference type="GO" id="GO:0106310">
    <property type="term" value="F:protein serine kinase activity"/>
    <property type="evidence" value="ECO:0007669"/>
    <property type="project" value="RHEA"/>
</dbReference>
<dbReference type="Gene3D" id="1.10.510.10">
    <property type="entry name" value="Transferase(Phosphotransferase) domain 1"/>
    <property type="match status" value="1"/>
</dbReference>
<evidence type="ECO:0000256" key="12">
    <source>
        <dbReference type="SAM" id="MobiDB-lite"/>
    </source>
</evidence>
<accession>W8BPI8</accession>
<feature type="compositionally biased region" description="Polar residues" evidence="12">
    <location>
        <begin position="436"/>
        <end position="448"/>
    </location>
</feature>
<dbReference type="SUPFAM" id="SSF56112">
    <property type="entry name" value="Protein kinase-like (PK-like)"/>
    <property type="match status" value="1"/>
</dbReference>
<evidence type="ECO:0000313" key="14">
    <source>
        <dbReference type="EMBL" id="JAC03091.1"/>
    </source>
</evidence>
<dbReference type="InterPro" id="IPR011009">
    <property type="entry name" value="Kinase-like_dom_sf"/>
</dbReference>
<feature type="compositionally biased region" description="Basic and acidic residues" evidence="12">
    <location>
        <begin position="413"/>
        <end position="435"/>
    </location>
</feature>
<dbReference type="SMART" id="SM00220">
    <property type="entry name" value="S_TKc"/>
    <property type="match status" value="1"/>
</dbReference>
<dbReference type="EMBL" id="GAMC01003465">
    <property type="protein sequence ID" value="JAC03091.1"/>
    <property type="molecule type" value="mRNA"/>
</dbReference>
<comment type="catalytic activity">
    <reaction evidence="8">
        <text>L-seryl-[protein] + ATP = O-phospho-L-seryl-[protein] + ADP + H(+)</text>
        <dbReference type="Rhea" id="RHEA:17989"/>
        <dbReference type="Rhea" id="RHEA-COMP:9863"/>
        <dbReference type="Rhea" id="RHEA-COMP:11604"/>
        <dbReference type="ChEBI" id="CHEBI:15378"/>
        <dbReference type="ChEBI" id="CHEBI:29999"/>
        <dbReference type="ChEBI" id="CHEBI:30616"/>
        <dbReference type="ChEBI" id="CHEBI:83421"/>
        <dbReference type="ChEBI" id="CHEBI:456216"/>
        <dbReference type="EC" id="2.7.11.24"/>
    </reaction>
</comment>
<dbReference type="GeneID" id="101448623"/>
<comment type="cofactor">
    <cofactor evidence="10">
        <name>Mg(2+)</name>
        <dbReference type="ChEBI" id="CHEBI:18420"/>
    </cofactor>
</comment>
<evidence type="ECO:0000259" key="13">
    <source>
        <dbReference type="PROSITE" id="PS50011"/>
    </source>
</evidence>
<feature type="region of interest" description="Disordered" evidence="12">
    <location>
        <begin position="371"/>
        <end position="471"/>
    </location>
</feature>
<dbReference type="EC" id="2.7.11.24" evidence="1 10"/>
<evidence type="ECO:0000256" key="4">
    <source>
        <dbReference type="ARBA" id="ARBA00022741"/>
    </source>
</evidence>
<feature type="compositionally biased region" description="Low complexity" evidence="12">
    <location>
        <begin position="773"/>
        <end position="783"/>
    </location>
</feature>
<feature type="region of interest" description="Disordered" evidence="12">
    <location>
        <begin position="697"/>
        <end position="718"/>
    </location>
</feature>
<keyword evidence="6 9" id="KW-0067">ATP-binding</keyword>
<feature type="coiled-coil region" evidence="11">
    <location>
        <begin position="666"/>
        <end position="693"/>
    </location>
</feature>
<organism evidence="14">
    <name type="scientific">Ceratitis capitata</name>
    <name type="common">Mediterranean fruit fly</name>
    <name type="synonym">Tephritis capitata</name>
    <dbReference type="NCBI Taxonomy" id="7213"/>
    <lineage>
        <taxon>Eukaryota</taxon>
        <taxon>Metazoa</taxon>
        <taxon>Ecdysozoa</taxon>
        <taxon>Arthropoda</taxon>
        <taxon>Hexapoda</taxon>
        <taxon>Insecta</taxon>
        <taxon>Pterygota</taxon>
        <taxon>Neoptera</taxon>
        <taxon>Endopterygota</taxon>
        <taxon>Diptera</taxon>
        <taxon>Brachycera</taxon>
        <taxon>Muscomorpha</taxon>
        <taxon>Tephritoidea</taxon>
        <taxon>Tephritidae</taxon>
        <taxon>Ceratitis</taxon>
        <taxon>Ceratitis</taxon>
    </lineage>
</organism>
<sequence length="906" mass="102757">MTSKSKNQQEKHKMSEIDENISKLFDIKKRLGKGAYGIVWKALDKRTNETVAVKKIFDAFRDETDAQRTFREIVFLKAFRNHPNVIRLLTVYRASNNLDIYLIFEYMESDLHNIIKKGTILKDIHKRYVMYQLINAIKYIHSGNVIHRDLKPSNVLIDSKCRCKLADFGLARSVSSRPMRENSDMGSNHTTEPILTDYVATRWYRAPEILVASKRYTKGIDMWSLGCILGEMIRGKPLFQGSSTVNQIEKIVTALPEITDHDIKAVGAGFGSVLLSKQISRERKASLNEMMADAPDDALNMVKSLLVLDPLARLTAKEALGHPYVEKFRNSIPEIELSVDILPPFRDDVRLSVPEYRSKLYEIVQHNIEKADKRQTSSNAKSSSTNQKDYRHTTPYEKSETSKKSHKTKHNRQSAEDKYISNDKYFSRPEKHESETQPSVSVPSINGKSTKKIVSVSPNSKRKLGKTQSKYFPQQSTDAVKIKNIPKVYESNEPHLPLDAIDKRHSIDAGYASLPDGGVHNCCGHLEDLVGRQKSSPSGVFKKVDSTLRQYRSSSSINKGEQINIQQQASTANHLVQIPNQSKSRNTRMPSHSQQQLGYRQNNNFAYADNGFEQPYVEDQQNQYNNGSTPFSNKASYVRNSKSDATNSVVGGFTIPPEHAVRSNERICYEKRLKKLEEEIEKYKKEVKSFCKETFTYTQSQSPQKHSKIHTQNQNQSQCQNQHINQNYNSHSASNQTQQSRPNTQQQTYMGRMKTDGKNYKNQQQHTQQSALNTSISTTNNTSKQNSYYDLLAKVTRDFGSKSTINAAYSGSSHNGASASDQTEGIEYLVGDRATKISNNKGLIAGQKHQSTNGQINKNNKIMSQSHQNHQQPTHNMQRHGRPMSKFIARPQLGGHLAKHTIANCQ</sequence>
<dbReference type="GO" id="GO:0004707">
    <property type="term" value="F:MAP kinase activity"/>
    <property type="evidence" value="ECO:0007669"/>
    <property type="project" value="UniProtKB-EC"/>
</dbReference>
<dbReference type="AlphaFoldDB" id="W8BPI8"/>
<dbReference type="GO" id="GO:0005524">
    <property type="term" value="F:ATP binding"/>
    <property type="evidence" value="ECO:0007669"/>
    <property type="project" value="UniProtKB-UniRule"/>
</dbReference>
<keyword evidence="2 10" id="KW-0723">Serine/threonine-protein kinase</keyword>
<proteinExistence type="evidence at transcript level"/>
<feature type="compositionally biased region" description="Polar residues" evidence="12">
    <location>
        <begin position="760"/>
        <end position="772"/>
    </location>
</feature>
<reference evidence="14" key="1">
    <citation type="submission" date="2013-07" db="EMBL/GenBank/DDBJ databases">
        <authorList>
            <person name="Geib S."/>
        </authorList>
    </citation>
    <scope>NUCLEOTIDE SEQUENCE</scope>
</reference>
<comment type="similarity">
    <text evidence="10">Belongs to the protein kinase superfamily. Ser/Thr protein kinase family. MAP kinase subfamily.</text>
</comment>
<evidence type="ECO:0000256" key="7">
    <source>
        <dbReference type="ARBA" id="ARBA00047592"/>
    </source>
</evidence>
<evidence type="ECO:0000256" key="5">
    <source>
        <dbReference type="ARBA" id="ARBA00022777"/>
    </source>
</evidence>
<comment type="activity regulation">
    <text evidence="10">Activated by threonine and tyrosine phosphorylation.</text>
</comment>
<name>W8BPI8_CERCA</name>
<dbReference type="CTD" id="31877"/>
<evidence type="ECO:0000256" key="8">
    <source>
        <dbReference type="ARBA" id="ARBA00048312"/>
    </source>
</evidence>
<reference evidence="14" key="2">
    <citation type="journal article" date="2014" name="BMC Genomics">
        <title>A genomic perspective to assessing quality of mass-reared SIT flies used in Mediterranean fruit fly (Ceratitis capitata) eradication in California.</title>
        <authorList>
            <person name="Calla B."/>
            <person name="Hall B."/>
            <person name="Hou S."/>
            <person name="Geib S.M."/>
        </authorList>
    </citation>
    <scope>NUCLEOTIDE SEQUENCE</scope>
</reference>
<evidence type="ECO:0000256" key="1">
    <source>
        <dbReference type="ARBA" id="ARBA00012411"/>
    </source>
</evidence>
<dbReference type="CDD" id="cd07852">
    <property type="entry name" value="STKc_MAPK15-like"/>
    <property type="match status" value="1"/>
</dbReference>
<keyword evidence="11" id="KW-0175">Coiled coil</keyword>
<dbReference type="Pfam" id="PF00069">
    <property type="entry name" value="Pkinase"/>
    <property type="match status" value="1"/>
</dbReference>
<dbReference type="InterPro" id="IPR050117">
    <property type="entry name" value="MAPK"/>
</dbReference>
<feature type="domain" description="Protein kinase" evidence="13">
    <location>
        <begin position="25"/>
        <end position="325"/>
    </location>
</feature>
<dbReference type="InterPro" id="IPR000719">
    <property type="entry name" value="Prot_kinase_dom"/>
</dbReference>
<dbReference type="PROSITE" id="PS01351">
    <property type="entry name" value="MAPK"/>
    <property type="match status" value="1"/>
</dbReference>
<evidence type="ECO:0000256" key="3">
    <source>
        <dbReference type="ARBA" id="ARBA00022679"/>
    </source>
</evidence>
<dbReference type="PROSITE" id="PS00108">
    <property type="entry name" value="PROTEIN_KINASE_ST"/>
    <property type="match status" value="1"/>
</dbReference>
<feature type="region of interest" description="Disordered" evidence="12">
    <location>
        <begin position="579"/>
        <end position="598"/>
    </location>
</feature>
<keyword evidence="4 9" id="KW-0547">Nucleotide-binding</keyword>
<evidence type="ECO:0000256" key="6">
    <source>
        <dbReference type="ARBA" id="ARBA00022840"/>
    </source>
</evidence>